<dbReference type="Pfam" id="PF00710">
    <property type="entry name" value="Asparaginase"/>
    <property type="match status" value="1"/>
</dbReference>
<evidence type="ECO:0000256" key="2">
    <source>
        <dbReference type="ARBA" id="ARBA00012920"/>
    </source>
</evidence>
<dbReference type="Pfam" id="PF17763">
    <property type="entry name" value="Asparaginase_C"/>
    <property type="match status" value="1"/>
</dbReference>
<dbReference type="InterPro" id="IPR036152">
    <property type="entry name" value="Asp/glu_Ase-like_sf"/>
</dbReference>
<comment type="similarity">
    <text evidence="1">Belongs to the asparaginase 1 family.</text>
</comment>
<evidence type="ECO:0000313" key="5">
    <source>
        <dbReference type="Proteomes" id="UP000193577"/>
    </source>
</evidence>
<dbReference type="SFLD" id="SFLDS00057">
    <property type="entry name" value="Glutaminase/Asparaginase"/>
    <property type="match status" value="1"/>
</dbReference>
<evidence type="ECO:0000256" key="3">
    <source>
        <dbReference type="ARBA" id="ARBA00022801"/>
    </source>
</evidence>
<dbReference type="SMART" id="SM00870">
    <property type="entry name" value="Asparaginase"/>
    <property type="match status" value="1"/>
</dbReference>
<proteinExistence type="inferred from homology"/>
<dbReference type="GO" id="GO:0006528">
    <property type="term" value="P:asparagine metabolic process"/>
    <property type="evidence" value="ECO:0007669"/>
    <property type="project" value="InterPro"/>
</dbReference>
<dbReference type="PANTHER" id="PTHR11707:SF28">
    <property type="entry name" value="60 KDA LYSOPHOSPHOLIPASE"/>
    <property type="match status" value="1"/>
</dbReference>
<protein>
    <recommendedName>
        <fullName evidence="2">asparaginase</fullName>
        <ecNumber evidence="2">3.5.1.1</ecNumber>
    </recommendedName>
</protein>
<keyword evidence="5" id="KW-1185">Reference proteome</keyword>
<name>A0A7I7SBP9_9MYCO</name>
<dbReference type="InterPro" id="IPR027474">
    <property type="entry name" value="L-asparaginase_N"/>
</dbReference>
<keyword evidence="3" id="KW-0378">Hydrolase</keyword>
<dbReference type="PRINTS" id="PR00139">
    <property type="entry name" value="ASNGLNASE"/>
</dbReference>
<dbReference type="InterPro" id="IPR020827">
    <property type="entry name" value="Asparaginase/glutaminase_AS1"/>
</dbReference>
<dbReference type="OrthoDB" id="9788068at2"/>
<accession>A0A7I7SBP9</accession>
<reference evidence="4 5" key="1">
    <citation type="submission" date="2017-04" db="EMBL/GenBank/DDBJ databases">
        <title>The new phylogeny of genus Mycobacterium.</title>
        <authorList>
            <person name="Tortoli E."/>
            <person name="Trovato A."/>
            <person name="Cirillo D.M."/>
        </authorList>
    </citation>
    <scope>NUCLEOTIDE SEQUENCE [LARGE SCALE GENOMIC DNA]</scope>
    <source>
        <strain evidence="4 5">KCTC 19819</strain>
    </source>
</reference>
<dbReference type="PIRSF" id="PIRSF500176">
    <property type="entry name" value="L_ASNase"/>
    <property type="match status" value="1"/>
</dbReference>
<dbReference type="PANTHER" id="PTHR11707">
    <property type="entry name" value="L-ASPARAGINASE"/>
    <property type="match status" value="1"/>
</dbReference>
<evidence type="ECO:0000313" key="4">
    <source>
        <dbReference type="EMBL" id="OSC36012.1"/>
    </source>
</evidence>
<dbReference type="RefSeq" id="WP_069392270.1">
    <property type="nucleotide sequence ID" value="NZ_AP022594.1"/>
</dbReference>
<dbReference type="CDD" id="cd08964">
    <property type="entry name" value="L-asparaginase_II"/>
    <property type="match status" value="1"/>
</dbReference>
<sequence>MATVTVITTGGTIATSDDGHGVLRPTRSGADLVAGVAPPGLDVVVTDLMARDSAAMSPADWRRIGTAVSVAAETGGVVVTHGTDSLEETALWLELTYTGAAPVVVTGAQRSGAAPDADGPGNLRDALAVAASPEAAGRGVLVCFAGLVLAPLGVVKTTTTELVGFAGPVIGAVRDGAVEFTAAKTRPQLRGAVDPPRVDIVALYPGADGTALDAGVAAGARGLVLEALGTGNAGPPVIEAVARHCAAGVAVAVSTRVPHGGVEPRYAPGHALLDAGAVLVPRLRPSQARVLVMAALAAGTPVAEAIGRWG</sequence>
<dbReference type="Proteomes" id="UP000193577">
    <property type="component" value="Unassembled WGS sequence"/>
</dbReference>
<dbReference type="EMBL" id="NCXO01000001">
    <property type="protein sequence ID" value="OSC36012.1"/>
    <property type="molecule type" value="Genomic_DNA"/>
</dbReference>
<dbReference type="PROSITE" id="PS00144">
    <property type="entry name" value="ASN_GLN_ASE_1"/>
    <property type="match status" value="1"/>
</dbReference>
<comment type="caution">
    <text evidence="4">The sequence shown here is derived from an EMBL/GenBank/DDBJ whole genome shotgun (WGS) entry which is preliminary data.</text>
</comment>
<dbReference type="PROSITE" id="PS51732">
    <property type="entry name" value="ASN_GLN_ASE_3"/>
    <property type="match status" value="1"/>
</dbReference>
<dbReference type="PIRSF" id="PIRSF001220">
    <property type="entry name" value="L-ASNase_gatD"/>
    <property type="match status" value="1"/>
</dbReference>
<dbReference type="Gene3D" id="3.40.50.1170">
    <property type="entry name" value="L-asparaginase, N-terminal domain"/>
    <property type="match status" value="1"/>
</dbReference>
<dbReference type="InterPro" id="IPR040919">
    <property type="entry name" value="Asparaginase_C"/>
</dbReference>
<dbReference type="InterPro" id="IPR006034">
    <property type="entry name" value="Asparaginase/glutaminase-like"/>
</dbReference>
<evidence type="ECO:0000256" key="1">
    <source>
        <dbReference type="ARBA" id="ARBA00010518"/>
    </source>
</evidence>
<dbReference type="EC" id="3.5.1.1" evidence="2"/>
<dbReference type="GO" id="GO:0004067">
    <property type="term" value="F:asparaginase activity"/>
    <property type="evidence" value="ECO:0007669"/>
    <property type="project" value="UniProtKB-UniRule"/>
</dbReference>
<organism evidence="4 5">
    <name type="scientific">Mycolicibacillus koreensis</name>
    <dbReference type="NCBI Taxonomy" id="1069220"/>
    <lineage>
        <taxon>Bacteria</taxon>
        <taxon>Bacillati</taxon>
        <taxon>Actinomycetota</taxon>
        <taxon>Actinomycetes</taxon>
        <taxon>Mycobacteriales</taxon>
        <taxon>Mycobacteriaceae</taxon>
        <taxon>Mycolicibacillus</taxon>
    </lineage>
</organism>
<dbReference type="Gene3D" id="3.40.50.40">
    <property type="match status" value="1"/>
</dbReference>
<gene>
    <name evidence="4" type="ORF">B8W67_00485</name>
</gene>
<dbReference type="InterPro" id="IPR027473">
    <property type="entry name" value="L-asparaginase_C"/>
</dbReference>
<dbReference type="SUPFAM" id="SSF53774">
    <property type="entry name" value="Glutaminase/Asparaginase"/>
    <property type="match status" value="1"/>
</dbReference>
<dbReference type="InterPro" id="IPR004550">
    <property type="entry name" value="AsnASE_II"/>
</dbReference>
<dbReference type="AlphaFoldDB" id="A0A7I7SBP9"/>
<dbReference type="InterPro" id="IPR037152">
    <property type="entry name" value="L-asparaginase_N_sf"/>
</dbReference>